<feature type="domain" description="PRISE-like Rossmann-fold" evidence="1">
    <location>
        <begin position="27"/>
        <end position="317"/>
    </location>
</feature>
<evidence type="ECO:0000313" key="2">
    <source>
        <dbReference type="EMBL" id="RFU24187.1"/>
    </source>
</evidence>
<name>A0A3E2GT26_SCYLI</name>
<gene>
    <name evidence="2" type="ORF">B7463_g12150</name>
</gene>
<evidence type="ECO:0000259" key="1">
    <source>
        <dbReference type="Pfam" id="PF22917"/>
    </source>
</evidence>
<proteinExistence type="predicted"/>
<dbReference type="InterPro" id="IPR036291">
    <property type="entry name" value="NAD(P)-bd_dom_sf"/>
</dbReference>
<dbReference type="SUPFAM" id="SSF51735">
    <property type="entry name" value="NAD(P)-binding Rossmann-fold domains"/>
    <property type="match status" value="1"/>
</dbReference>
<keyword evidence="3" id="KW-1185">Reference proteome</keyword>
<dbReference type="CDD" id="cd08948">
    <property type="entry name" value="5beta-POR_like_SDR_a"/>
    <property type="match status" value="1"/>
</dbReference>
<dbReference type="PANTHER" id="PTHR32487:SF29">
    <property type="entry name" value="NAD-DEPENDENT EPIMERASE_DEHYDRATASE DOMAIN-CONTAINING PROTEIN"/>
    <property type="match status" value="1"/>
</dbReference>
<dbReference type="Gene3D" id="3.40.50.720">
    <property type="entry name" value="NAD(P)-binding Rossmann-like Domain"/>
    <property type="match status" value="1"/>
</dbReference>
<dbReference type="EMBL" id="NCSJ02000491">
    <property type="protein sequence ID" value="RFU24187.1"/>
    <property type="molecule type" value="Genomic_DNA"/>
</dbReference>
<dbReference type="OrthoDB" id="1731983at2759"/>
<dbReference type="Pfam" id="PF22917">
    <property type="entry name" value="PRISE"/>
    <property type="match status" value="1"/>
</dbReference>
<reference evidence="2 3" key="1">
    <citation type="submission" date="2018-05" db="EMBL/GenBank/DDBJ databases">
        <title>Draft genome sequence of Scytalidium lignicola DSM 105466, a ubiquitous saprotrophic fungus.</title>
        <authorList>
            <person name="Buettner E."/>
            <person name="Gebauer A.M."/>
            <person name="Hofrichter M."/>
            <person name="Liers C."/>
            <person name="Kellner H."/>
        </authorList>
    </citation>
    <scope>NUCLEOTIDE SEQUENCE [LARGE SCALE GENOMIC DNA]</scope>
    <source>
        <strain evidence="2 3">DSM 105466</strain>
    </source>
</reference>
<dbReference type="PANTHER" id="PTHR32487">
    <property type="entry name" value="3-OXO-DELTA(4,5)-STEROID 5-BETA-REDUCTASE"/>
    <property type="match status" value="1"/>
</dbReference>
<dbReference type="AlphaFoldDB" id="A0A3E2GT26"/>
<sequence>MNIVQVQSQGIFHGLPVYPESKLGYNAIVTGANGISGSYMLRVLAESPTRWNSVFALSRRAVPIPPEWSQSVQSASLDFLQSPEAIAEVLKDNKAKAYVAILPRAMSQSLTTGSDYVFFFSYIQVKPKDDGILWSNAQGMCDVNGRLLENFLIALEIASITPKRFLLQTGAKTYGIHMGPIVCPQKESQPRILAEPSFYYLQEDLLSAYCERTGVEWNVIRPGAILGAVRDAAMNLLYPLAVYATVQAKMNAKLEFPGDMASWDREFTQSSAMMNGYLSEWAVLTPAARNEAFNAADTSPFTWGEFWPVLARWFNLPYGVPDVSGNYRETILPYSTPPRGYGPVGKLRYTWKFTDWAKKTVVQTTWAKLQKEHNLCQSPFEEDKVDQIFAFLDSNIACTWSLSFSMNKSRKLGWFGFVDSHEAMRLVMNELADLRMIPELPEAEEREAKY</sequence>
<dbReference type="Proteomes" id="UP000258309">
    <property type="component" value="Unassembled WGS sequence"/>
</dbReference>
<dbReference type="OMA" id="LANWEFL"/>
<comment type="caution">
    <text evidence="2">The sequence shown here is derived from an EMBL/GenBank/DDBJ whole genome shotgun (WGS) entry which is preliminary data.</text>
</comment>
<protein>
    <recommendedName>
        <fullName evidence="1">PRISE-like Rossmann-fold domain-containing protein</fullName>
    </recommendedName>
</protein>
<accession>A0A3E2GT26</accession>
<evidence type="ECO:0000313" key="3">
    <source>
        <dbReference type="Proteomes" id="UP000258309"/>
    </source>
</evidence>
<dbReference type="STRING" id="5539.A0A3E2GT26"/>
<feature type="non-terminal residue" evidence="2">
    <location>
        <position position="450"/>
    </location>
</feature>
<organism evidence="2 3">
    <name type="scientific">Scytalidium lignicola</name>
    <name type="common">Hyphomycete</name>
    <dbReference type="NCBI Taxonomy" id="5539"/>
    <lineage>
        <taxon>Eukaryota</taxon>
        <taxon>Fungi</taxon>
        <taxon>Dikarya</taxon>
        <taxon>Ascomycota</taxon>
        <taxon>Pezizomycotina</taxon>
        <taxon>Leotiomycetes</taxon>
        <taxon>Leotiomycetes incertae sedis</taxon>
        <taxon>Scytalidium</taxon>
    </lineage>
</organism>
<feature type="non-terminal residue" evidence="2">
    <location>
        <position position="1"/>
    </location>
</feature>
<dbReference type="InterPro" id="IPR055222">
    <property type="entry name" value="PRISE-like_Rossmann-fold"/>
</dbReference>